<proteinExistence type="predicted"/>
<reference evidence="4 5" key="1">
    <citation type="submission" date="2017-11" db="EMBL/GenBank/DDBJ databases">
        <title>Complete genome sequence of Streptomyces lavendulae subsp. lavendulae CCM 3239 (formerly 'Streptomyces aureofaciens CCM 3239'), the producer of the angucycline-type antibiotic auricin.</title>
        <authorList>
            <person name="Busche T."/>
            <person name="Novakova R."/>
            <person name="Al'Dilaimi A."/>
            <person name="Homerova D."/>
            <person name="Feckova L."/>
            <person name="Rezuchova B."/>
            <person name="Mingyar E."/>
            <person name="Csolleiova D."/>
            <person name="Bekeova C."/>
            <person name="Winkler A."/>
            <person name="Sevcikova B."/>
            <person name="Kalinowski J."/>
            <person name="Kormanec J."/>
            <person name="Ruckert C."/>
        </authorList>
    </citation>
    <scope>NUCLEOTIDE SEQUENCE [LARGE SCALE GENOMIC DNA]</scope>
    <source>
        <strain evidence="4 5">CCM 3239</strain>
    </source>
</reference>
<keyword evidence="4" id="KW-0540">Nuclease</keyword>
<evidence type="ECO:0000259" key="3">
    <source>
        <dbReference type="Pfam" id="PF04471"/>
    </source>
</evidence>
<evidence type="ECO:0000313" key="5">
    <source>
        <dbReference type="Proteomes" id="UP000231791"/>
    </source>
</evidence>
<keyword evidence="2" id="KW-1133">Transmembrane helix</keyword>
<dbReference type="GO" id="GO:0009307">
    <property type="term" value="P:DNA restriction-modification system"/>
    <property type="evidence" value="ECO:0007669"/>
    <property type="project" value="InterPro"/>
</dbReference>
<dbReference type="Pfam" id="PF04471">
    <property type="entry name" value="Mrr_cat"/>
    <property type="match status" value="1"/>
</dbReference>
<dbReference type="AlphaFoldDB" id="A0A2K8P8X4"/>
<dbReference type="SUPFAM" id="SSF52980">
    <property type="entry name" value="Restriction endonuclease-like"/>
    <property type="match status" value="1"/>
</dbReference>
<dbReference type="EMBL" id="CP024985">
    <property type="protein sequence ID" value="ATZ22203.1"/>
    <property type="molecule type" value="Genomic_DNA"/>
</dbReference>
<feature type="domain" description="Restriction endonuclease type IV Mrr" evidence="3">
    <location>
        <begin position="86"/>
        <end position="170"/>
    </location>
</feature>
<protein>
    <submittedName>
        <fullName evidence="4">Restriction endonuclease</fullName>
    </submittedName>
</protein>
<keyword evidence="2" id="KW-0812">Transmembrane</keyword>
<keyword evidence="4" id="KW-0378">Hydrolase</keyword>
<gene>
    <name evidence="4" type="ORF">SLAV_01370</name>
</gene>
<organism evidence="4 5">
    <name type="scientific">Streptomyces lavendulae subsp. lavendulae</name>
    <dbReference type="NCBI Taxonomy" id="58340"/>
    <lineage>
        <taxon>Bacteria</taxon>
        <taxon>Bacillati</taxon>
        <taxon>Actinomycetota</taxon>
        <taxon>Actinomycetes</taxon>
        <taxon>Kitasatosporales</taxon>
        <taxon>Streptomycetaceae</taxon>
        <taxon>Streptomyces</taxon>
    </lineage>
</organism>
<feature type="transmembrane region" description="Helical" evidence="2">
    <location>
        <begin position="20"/>
        <end position="40"/>
    </location>
</feature>
<dbReference type="PANTHER" id="PTHR30015:SF6">
    <property type="entry name" value="SLL1429 PROTEIN"/>
    <property type="match status" value="1"/>
</dbReference>
<dbReference type="PANTHER" id="PTHR30015">
    <property type="entry name" value="MRR RESTRICTION SYSTEM PROTEIN"/>
    <property type="match status" value="1"/>
</dbReference>
<feature type="region of interest" description="Disordered" evidence="1">
    <location>
        <begin position="184"/>
        <end position="204"/>
    </location>
</feature>
<sequence length="204" mass="21024">MGGLAVFAKVTAAAGTRMPVLPVAAAVVLLIGVAFAGWSISPVRRRPTAQPGPGVRTAKGVRPSAGVRPSTDPPDMGADALDHATVDADGFEHSIAALCVRDRCTPVEVVGGAGDLGADVIATTPEGLRVIVQCKHYAEDNRVGSQELQRFGGMCFAIHDADVGIVLVRSPGYAGARAAWWRGDATTRPGSAGETRAAHRRGLP</sequence>
<keyword evidence="4" id="KW-0255">Endonuclease</keyword>
<feature type="region of interest" description="Disordered" evidence="1">
    <location>
        <begin position="45"/>
        <end position="77"/>
    </location>
</feature>
<dbReference type="KEGG" id="slx:SLAV_01370"/>
<dbReference type="InterPro" id="IPR007560">
    <property type="entry name" value="Restrct_endonuc_IV_Mrr"/>
</dbReference>
<name>A0A2K8P8X4_STRLA</name>
<evidence type="ECO:0000256" key="2">
    <source>
        <dbReference type="SAM" id="Phobius"/>
    </source>
</evidence>
<dbReference type="InterPro" id="IPR052906">
    <property type="entry name" value="Type_IV_Methyl-Rstrct_Enzyme"/>
</dbReference>
<dbReference type="Proteomes" id="UP000231791">
    <property type="component" value="Chromosome"/>
</dbReference>
<dbReference type="GO" id="GO:0003677">
    <property type="term" value="F:DNA binding"/>
    <property type="evidence" value="ECO:0007669"/>
    <property type="project" value="InterPro"/>
</dbReference>
<accession>A0A2K8P8X4</accession>
<dbReference type="InterPro" id="IPR011856">
    <property type="entry name" value="tRNA_endonuc-like_dom_sf"/>
</dbReference>
<evidence type="ECO:0000256" key="1">
    <source>
        <dbReference type="SAM" id="MobiDB-lite"/>
    </source>
</evidence>
<evidence type="ECO:0000313" key="4">
    <source>
        <dbReference type="EMBL" id="ATZ22203.1"/>
    </source>
</evidence>
<keyword evidence="5" id="KW-1185">Reference proteome</keyword>
<dbReference type="Gene3D" id="3.40.1350.10">
    <property type="match status" value="1"/>
</dbReference>
<dbReference type="InterPro" id="IPR011335">
    <property type="entry name" value="Restrct_endonuc-II-like"/>
</dbReference>
<dbReference type="GO" id="GO:0015666">
    <property type="term" value="F:restriction endodeoxyribonuclease activity"/>
    <property type="evidence" value="ECO:0007669"/>
    <property type="project" value="TreeGrafter"/>
</dbReference>
<keyword evidence="2" id="KW-0472">Membrane</keyword>